<dbReference type="InterPro" id="IPR017455">
    <property type="entry name" value="Znf_FYVE-rel"/>
</dbReference>
<evidence type="ECO:0000256" key="2">
    <source>
        <dbReference type="ARBA" id="ARBA00022771"/>
    </source>
</evidence>
<dbReference type="SUPFAM" id="SSF57903">
    <property type="entry name" value="FYVE/PHD zinc finger"/>
    <property type="match status" value="1"/>
</dbReference>
<evidence type="ECO:0000259" key="6">
    <source>
        <dbReference type="PROSITE" id="PS50178"/>
    </source>
</evidence>
<organism evidence="7 8">
    <name type="scientific">Bodo saltans</name>
    <name type="common">Flagellated protozoan</name>
    <dbReference type="NCBI Taxonomy" id="75058"/>
    <lineage>
        <taxon>Eukaryota</taxon>
        <taxon>Discoba</taxon>
        <taxon>Euglenozoa</taxon>
        <taxon>Kinetoplastea</taxon>
        <taxon>Metakinetoplastina</taxon>
        <taxon>Eubodonida</taxon>
        <taxon>Bodonidae</taxon>
        <taxon>Bodo</taxon>
    </lineage>
</organism>
<gene>
    <name evidence="7" type="ORF">BSAL_00435</name>
</gene>
<dbReference type="AlphaFoldDB" id="A0A0S4IVF9"/>
<keyword evidence="8" id="KW-1185">Reference proteome</keyword>
<evidence type="ECO:0000256" key="4">
    <source>
        <dbReference type="PROSITE-ProRule" id="PRU00091"/>
    </source>
</evidence>
<dbReference type="Proteomes" id="UP000051952">
    <property type="component" value="Unassembled WGS sequence"/>
</dbReference>
<dbReference type="InterPro" id="IPR052113">
    <property type="entry name" value="FYVE-type_Zinc_Finger"/>
</dbReference>
<evidence type="ECO:0000256" key="1">
    <source>
        <dbReference type="ARBA" id="ARBA00022723"/>
    </source>
</evidence>
<dbReference type="InterPro" id="IPR013083">
    <property type="entry name" value="Znf_RING/FYVE/PHD"/>
</dbReference>
<dbReference type="VEuPathDB" id="TriTrypDB:BSAL_00435"/>
<keyword evidence="3" id="KW-0862">Zinc</keyword>
<protein>
    <submittedName>
        <fullName evidence="7">Zinc finger protein, putative</fullName>
    </submittedName>
</protein>
<dbReference type="EMBL" id="CYKH01000241">
    <property type="protein sequence ID" value="CUF11124.1"/>
    <property type="molecule type" value="Genomic_DNA"/>
</dbReference>
<keyword evidence="1" id="KW-0479">Metal-binding</keyword>
<feature type="domain" description="FYVE-type" evidence="6">
    <location>
        <begin position="9"/>
        <end position="70"/>
    </location>
</feature>
<dbReference type="PROSITE" id="PS50178">
    <property type="entry name" value="ZF_FYVE"/>
    <property type="match status" value="1"/>
</dbReference>
<dbReference type="SMART" id="SM00064">
    <property type="entry name" value="FYVE"/>
    <property type="match status" value="1"/>
</dbReference>
<dbReference type="CDD" id="cd15760">
    <property type="entry name" value="FYVE_scVPS27p_like"/>
    <property type="match status" value="1"/>
</dbReference>
<name>A0A0S4IVF9_BODSA</name>
<dbReference type="Gene3D" id="3.30.40.10">
    <property type="entry name" value="Zinc/RING finger domain, C3HC4 (zinc finger)"/>
    <property type="match status" value="1"/>
</dbReference>
<keyword evidence="2 4" id="KW-0863">Zinc-finger</keyword>
<evidence type="ECO:0000256" key="5">
    <source>
        <dbReference type="SAM" id="MobiDB-lite"/>
    </source>
</evidence>
<dbReference type="Pfam" id="PF01363">
    <property type="entry name" value="FYVE"/>
    <property type="match status" value="1"/>
</dbReference>
<sequence>MSFSYWHADKAQPECEGCYKPFTFTVRRHHCRDCGGIFCHQCSSRAVIMFHRASPTTRVRICKFCVAYVDARLTTKIEEERAASLERPGIYNETFVKNFASTKRVLLAPEDTVHAGYRLNRILQRSEALFLPSNDLFIRKDENHNINEAEREDEDGDNDEDAPPKTVRTVFIEGDVRKTLQTSSPPTALKDPQMNFPKTQRLLDFSSSRCH</sequence>
<dbReference type="PANTHER" id="PTHR39490">
    <property type="entry name" value="ARRESTIN DOMAIN-CONTAINING PROTEIN D"/>
    <property type="match status" value="1"/>
</dbReference>
<dbReference type="InterPro" id="IPR011011">
    <property type="entry name" value="Znf_FYVE_PHD"/>
</dbReference>
<reference evidence="8" key="1">
    <citation type="submission" date="2015-09" db="EMBL/GenBank/DDBJ databases">
        <authorList>
            <consortium name="Pathogen Informatics"/>
        </authorList>
    </citation>
    <scope>NUCLEOTIDE SEQUENCE [LARGE SCALE GENOMIC DNA]</scope>
    <source>
        <strain evidence="8">Lake Konstanz</strain>
    </source>
</reference>
<dbReference type="GO" id="GO:0008270">
    <property type="term" value="F:zinc ion binding"/>
    <property type="evidence" value="ECO:0007669"/>
    <property type="project" value="UniProtKB-KW"/>
</dbReference>
<evidence type="ECO:0000313" key="7">
    <source>
        <dbReference type="EMBL" id="CUF11124.1"/>
    </source>
</evidence>
<evidence type="ECO:0000313" key="8">
    <source>
        <dbReference type="Proteomes" id="UP000051952"/>
    </source>
</evidence>
<dbReference type="OrthoDB" id="10018316at2759"/>
<evidence type="ECO:0000256" key="3">
    <source>
        <dbReference type="ARBA" id="ARBA00022833"/>
    </source>
</evidence>
<feature type="region of interest" description="Disordered" evidence="5">
    <location>
        <begin position="172"/>
        <end position="196"/>
    </location>
</feature>
<accession>A0A0S4IVF9</accession>
<proteinExistence type="predicted"/>
<dbReference type="PANTHER" id="PTHR39490:SF8">
    <property type="entry name" value="ZINC FINGER FYVE DOMAIN-CONTAINING PROTEIN 21"/>
    <property type="match status" value="1"/>
</dbReference>
<dbReference type="InterPro" id="IPR000306">
    <property type="entry name" value="Znf_FYVE"/>
</dbReference>